<evidence type="ECO:0000313" key="2">
    <source>
        <dbReference type="Proteomes" id="UP000762676"/>
    </source>
</evidence>
<name>A0AAV4INV7_9GAST</name>
<dbReference type="EMBL" id="BMAT01002650">
    <property type="protein sequence ID" value="GFS10957.1"/>
    <property type="molecule type" value="Genomic_DNA"/>
</dbReference>
<comment type="caution">
    <text evidence="1">The sequence shown here is derived from an EMBL/GenBank/DDBJ whole genome shotgun (WGS) entry which is preliminary data.</text>
</comment>
<organism evidence="1 2">
    <name type="scientific">Elysia marginata</name>
    <dbReference type="NCBI Taxonomy" id="1093978"/>
    <lineage>
        <taxon>Eukaryota</taxon>
        <taxon>Metazoa</taxon>
        <taxon>Spiralia</taxon>
        <taxon>Lophotrochozoa</taxon>
        <taxon>Mollusca</taxon>
        <taxon>Gastropoda</taxon>
        <taxon>Heterobranchia</taxon>
        <taxon>Euthyneura</taxon>
        <taxon>Panpulmonata</taxon>
        <taxon>Sacoglossa</taxon>
        <taxon>Placobranchoidea</taxon>
        <taxon>Plakobranchidae</taxon>
        <taxon>Elysia</taxon>
    </lineage>
</organism>
<dbReference type="Proteomes" id="UP000762676">
    <property type="component" value="Unassembled WGS sequence"/>
</dbReference>
<reference evidence="1 2" key="1">
    <citation type="journal article" date="2021" name="Elife">
        <title>Chloroplast acquisition without the gene transfer in kleptoplastic sea slugs, Plakobranchus ocellatus.</title>
        <authorList>
            <person name="Maeda T."/>
            <person name="Takahashi S."/>
            <person name="Yoshida T."/>
            <person name="Shimamura S."/>
            <person name="Takaki Y."/>
            <person name="Nagai Y."/>
            <person name="Toyoda A."/>
            <person name="Suzuki Y."/>
            <person name="Arimoto A."/>
            <person name="Ishii H."/>
            <person name="Satoh N."/>
            <person name="Nishiyama T."/>
            <person name="Hasebe M."/>
            <person name="Maruyama T."/>
            <person name="Minagawa J."/>
            <person name="Obokata J."/>
            <person name="Shigenobu S."/>
        </authorList>
    </citation>
    <scope>NUCLEOTIDE SEQUENCE [LARGE SCALE GENOMIC DNA]</scope>
</reference>
<keyword evidence="2" id="KW-1185">Reference proteome</keyword>
<evidence type="ECO:0000313" key="1">
    <source>
        <dbReference type="EMBL" id="GFS10957.1"/>
    </source>
</evidence>
<proteinExistence type="predicted"/>
<protein>
    <submittedName>
        <fullName evidence="1">Uncharacterized protein</fullName>
    </submittedName>
</protein>
<dbReference type="AlphaFoldDB" id="A0AAV4INV7"/>
<gene>
    <name evidence="1" type="ORF">ElyMa_001335400</name>
</gene>
<sequence length="142" mass="16010">MEEDGRCIEKVRTRGRSIDQQLWHSRIHPGWLAGWLRDVRGSRDGKIRSQSVISSGMCQSANQSQRITGASTEFQTAKMFDLSSKSTKSMLLVVLVAQSPKLSDHLNNKCQGQAIKIYNKKSTASRLFLVLAMTLWPDIFNL</sequence>
<accession>A0AAV4INV7</accession>